<comment type="subunit">
    <text evidence="2 5">Homopentamer.</text>
</comment>
<keyword evidence="8" id="KW-0966">Cell projection</keyword>
<dbReference type="AlphaFoldDB" id="A0A164D4I4"/>
<comment type="function">
    <text evidence="5">Required for morphogenesis and for the elongation of the flagellar filament by facilitating polymerization of the flagellin monomers at the tip of growing filament. Forms a capping structure, which prevents flagellin subunits (transported through the central channel of the flagellum) from leaking out without polymerization at the distal end.</text>
</comment>
<evidence type="ECO:0000256" key="3">
    <source>
        <dbReference type="ARBA" id="ARBA00023054"/>
    </source>
</evidence>
<dbReference type="InterPro" id="IPR040026">
    <property type="entry name" value="FliD"/>
</dbReference>
<evidence type="ECO:0000313" key="8">
    <source>
        <dbReference type="EMBL" id="KZD29871.1"/>
    </source>
</evidence>
<gene>
    <name evidence="8" type="ORF">B4082_4225</name>
</gene>
<dbReference type="InterPro" id="IPR010809">
    <property type="entry name" value="FliD_C"/>
</dbReference>
<proteinExistence type="inferred from homology"/>
<keyword evidence="4 5" id="KW-0975">Bacterial flagellum</keyword>
<keyword evidence="8" id="KW-0969">Cilium</keyword>
<dbReference type="EMBL" id="LJKA01000064">
    <property type="protein sequence ID" value="KZD29871.1"/>
    <property type="molecule type" value="Genomic_DNA"/>
</dbReference>
<comment type="similarity">
    <text evidence="1 5">Belongs to the FliD family.</text>
</comment>
<comment type="subcellular location">
    <subcellularLocation>
        <location evidence="5">Secreted</location>
    </subcellularLocation>
    <subcellularLocation>
        <location evidence="5">Bacterial flagellum</location>
    </subcellularLocation>
</comment>
<dbReference type="PANTHER" id="PTHR30288">
    <property type="entry name" value="FLAGELLAR CAP/ASSEMBLY PROTEIN FLID"/>
    <property type="match status" value="1"/>
</dbReference>
<accession>A0A164D4I4</accession>
<reference evidence="8 9" key="1">
    <citation type="submission" date="2015-09" db="EMBL/GenBank/DDBJ databases">
        <title>Bacillus cereus food isolates.</title>
        <authorList>
            <person name="Boekhorst J."/>
        </authorList>
    </citation>
    <scope>NUCLEOTIDE SEQUENCE [LARGE SCALE GENOMIC DNA]</scope>
    <source>
        <strain evidence="8 9">B4082</strain>
    </source>
</reference>
<name>A0A164D4I4_BACCE</name>
<sequence length="458" mass="50777">MAGTISDYGGRQQIWNLGNNMIDTKKLVDLELQALEMKKTPYTTQKQTLTNEKNVYASMKKEFANLVQVFKDLYAFKGDEKKTTLSKDGFMKAQADAAAIPGTYTITVERVAERHQITTAPLTPSKTPEGMEQQFSLDLKLGVDDVFQINGKEVKISKDMTYKDLVNKINNGNYGASVYTLGDQLFFTSTTAGEAGELKLTDGANGFLQNIGLVTSAKNTDGTNVVAHQVTGAINAEYTINGIKGTSKTNKIDTIPGLTINLEKETTEPIKLTIEDSDIKNSIDLIKKMKDEYNKAVKSLDLFAGENGVMQGNNVSFAINNAMTSIFNFSQDDKYLFSFGIQIDKKGNMTLDEEKLKIAFKENPESTKQFFFGLNGLGHNTEKKLDGIFGDEGIIGKRSKSIEKQVTDLERKIQDIDIVNKEKQKTIIDKYAKLESQLALLDSQLKTIQAMTKTKSDD</sequence>
<dbReference type="GO" id="GO:0009421">
    <property type="term" value="C:bacterial-type flagellum filament cap"/>
    <property type="evidence" value="ECO:0007669"/>
    <property type="project" value="InterPro"/>
</dbReference>
<dbReference type="GO" id="GO:0007155">
    <property type="term" value="P:cell adhesion"/>
    <property type="evidence" value="ECO:0007669"/>
    <property type="project" value="InterPro"/>
</dbReference>
<dbReference type="Pfam" id="PF02465">
    <property type="entry name" value="FliD_N"/>
    <property type="match status" value="1"/>
</dbReference>
<dbReference type="GO" id="GO:0005576">
    <property type="term" value="C:extracellular region"/>
    <property type="evidence" value="ECO:0007669"/>
    <property type="project" value="UniProtKB-SubCell"/>
</dbReference>
<dbReference type="PANTHER" id="PTHR30288:SF0">
    <property type="entry name" value="FLAGELLAR HOOK-ASSOCIATED PROTEIN 2"/>
    <property type="match status" value="1"/>
</dbReference>
<dbReference type="Proteomes" id="UP000076501">
    <property type="component" value="Unassembled WGS sequence"/>
</dbReference>
<evidence type="ECO:0000256" key="4">
    <source>
        <dbReference type="ARBA" id="ARBA00023143"/>
    </source>
</evidence>
<feature type="domain" description="Flagellar hook-associated protein 2 N-terminal" evidence="6">
    <location>
        <begin position="22"/>
        <end position="115"/>
    </location>
</feature>
<evidence type="ECO:0000256" key="2">
    <source>
        <dbReference type="ARBA" id="ARBA00011255"/>
    </source>
</evidence>
<evidence type="ECO:0000256" key="5">
    <source>
        <dbReference type="RuleBase" id="RU362066"/>
    </source>
</evidence>
<keyword evidence="8" id="KW-0282">Flagellum</keyword>
<evidence type="ECO:0000259" key="7">
    <source>
        <dbReference type="Pfam" id="PF07195"/>
    </source>
</evidence>
<dbReference type="InterPro" id="IPR003481">
    <property type="entry name" value="FliD_N"/>
</dbReference>
<dbReference type="GO" id="GO:0071973">
    <property type="term" value="P:bacterial-type flagellum-dependent cell motility"/>
    <property type="evidence" value="ECO:0007669"/>
    <property type="project" value="TreeGrafter"/>
</dbReference>
<evidence type="ECO:0000256" key="1">
    <source>
        <dbReference type="ARBA" id="ARBA00009764"/>
    </source>
</evidence>
<keyword evidence="5" id="KW-0964">Secreted</keyword>
<dbReference type="RefSeq" id="WP_063224080.1">
    <property type="nucleotide sequence ID" value="NZ_JBAWLH010000040.1"/>
</dbReference>
<evidence type="ECO:0000313" key="9">
    <source>
        <dbReference type="Proteomes" id="UP000076501"/>
    </source>
</evidence>
<dbReference type="PATRIC" id="fig|1396.539.peg.1329"/>
<evidence type="ECO:0000259" key="6">
    <source>
        <dbReference type="Pfam" id="PF02465"/>
    </source>
</evidence>
<dbReference type="Pfam" id="PF07195">
    <property type="entry name" value="FliD_C"/>
    <property type="match status" value="1"/>
</dbReference>
<dbReference type="NCBIfam" id="NF005281">
    <property type="entry name" value="PRK06798.1"/>
    <property type="match status" value="1"/>
</dbReference>
<keyword evidence="3" id="KW-0175">Coiled coil</keyword>
<organism evidence="8 9">
    <name type="scientific">Bacillus cereus</name>
    <dbReference type="NCBI Taxonomy" id="1396"/>
    <lineage>
        <taxon>Bacteria</taxon>
        <taxon>Bacillati</taxon>
        <taxon>Bacillota</taxon>
        <taxon>Bacilli</taxon>
        <taxon>Bacillales</taxon>
        <taxon>Bacillaceae</taxon>
        <taxon>Bacillus</taxon>
        <taxon>Bacillus cereus group</taxon>
    </lineage>
</organism>
<dbReference type="GO" id="GO:0009424">
    <property type="term" value="C:bacterial-type flagellum hook"/>
    <property type="evidence" value="ECO:0007669"/>
    <property type="project" value="UniProtKB-UniRule"/>
</dbReference>
<feature type="domain" description="Flagellar hook-associated protein 2 C-terminal" evidence="7">
    <location>
        <begin position="233"/>
        <end position="437"/>
    </location>
</feature>
<protein>
    <recommendedName>
        <fullName evidence="5">Flagellar hook-associated protein 2</fullName>
        <shortName evidence="5">HAP2</shortName>
    </recommendedName>
    <alternativeName>
        <fullName evidence="5">Flagellar cap protein</fullName>
    </alternativeName>
</protein>
<comment type="caution">
    <text evidence="8">The sequence shown here is derived from an EMBL/GenBank/DDBJ whole genome shotgun (WGS) entry which is preliminary data.</text>
</comment>